<keyword evidence="3" id="KW-1185">Reference proteome</keyword>
<evidence type="ECO:0000256" key="1">
    <source>
        <dbReference type="SAM" id="MobiDB-lite"/>
    </source>
</evidence>
<dbReference type="Proteomes" id="UP000306985">
    <property type="component" value="Unassembled WGS sequence"/>
</dbReference>
<feature type="region of interest" description="Disordered" evidence="1">
    <location>
        <begin position="1"/>
        <end position="20"/>
    </location>
</feature>
<reference evidence="2 3" key="1">
    <citation type="submission" date="2019-05" db="EMBL/GenBank/DDBJ databases">
        <title>Nakamurella sp. N5BH11, whole genome shotgun sequence.</title>
        <authorList>
            <person name="Tuo L."/>
        </authorList>
    </citation>
    <scope>NUCLEOTIDE SEQUENCE [LARGE SCALE GENOMIC DNA]</scope>
    <source>
        <strain evidence="2 3">N5BH11</strain>
    </source>
</reference>
<feature type="compositionally biased region" description="Low complexity" evidence="1">
    <location>
        <begin position="1"/>
        <end position="11"/>
    </location>
</feature>
<evidence type="ECO:0008006" key="4">
    <source>
        <dbReference type="Google" id="ProtNLM"/>
    </source>
</evidence>
<dbReference type="AlphaFoldDB" id="A0A4U6QKL7"/>
<sequence>MAFAEPGVPAQPAAPPPPDPAVLAEQAINQLVIPMPQPHFGPDRSTIAVQLWTWLWIDAPAPVTSTVELQGVSVTATATLQSTTWTLGEPAARNDGDGFQSGPAATVTCSGPGAPYDASVDWRTEPLCGHMFRWRSTDERTGGSEKWPVTVTTTWGVTWQATTGQTGTATLTGTAADAVAVSEYRLLLTPGR</sequence>
<evidence type="ECO:0000313" key="2">
    <source>
        <dbReference type="EMBL" id="TKV61003.1"/>
    </source>
</evidence>
<name>A0A4U6QKL7_9ACTN</name>
<accession>A0A4U6QKL7</accession>
<comment type="caution">
    <text evidence="2">The sequence shown here is derived from an EMBL/GenBank/DDBJ whole genome shotgun (WGS) entry which is preliminary data.</text>
</comment>
<organism evidence="2 3">
    <name type="scientific">Nakamurella flava</name>
    <dbReference type="NCBI Taxonomy" id="2576308"/>
    <lineage>
        <taxon>Bacteria</taxon>
        <taxon>Bacillati</taxon>
        <taxon>Actinomycetota</taxon>
        <taxon>Actinomycetes</taxon>
        <taxon>Nakamurellales</taxon>
        <taxon>Nakamurellaceae</taxon>
        <taxon>Nakamurella</taxon>
    </lineage>
</organism>
<gene>
    <name evidence="2" type="ORF">FDO65_04960</name>
</gene>
<dbReference type="OrthoDB" id="3742379at2"/>
<dbReference type="EMBL" id="SZZH01000001">
    <property type="protein sequence ID" value="TKV61003.1"/>
    <property type="molecule type" value="Genomic_DNA"/>
</dbReference>
<protein>
    <recommendedName>
        <fullName evidence="4">ATP/GTP-binding protein</fullName>
    </recommendedName>
</protein>
<proteinExistence type="predicted"/>
<evidence type="ECO:0000313" key="3">
    <source>
        <dbReference type="Proteomes" id="UP000306985"/>
    </source>
</evidence>
<dbReference type="RefSeq" id="WP_137448306.1">
    <property type="nucleotide sequence ID" value="NZ_SZZH01000001.1"/>
</dbReference>